<gene>
    <name evidence="1" type="ORF">PZA18_14785</name>
</gene>
<evidence type="ECO:0000313" key="1">
    <source>
        <dbReference type="EMBL" id="MDK2125320.1"/>
    </source>
</evidence>
<keyword evidence="2" id="KW-1185">Reference proteome</keyword>
<sequence>MASKLKLNKKTLRVLTEDEAQLVAGGALTDKETTPCPTDDCTDTCIEAFGGCGPGEDTMPCPSITLPSDACPTNITCETQVTCDCPV</sequence>
<comment type="caution">
    <text evidence="1">The sequence shown here is derived from an EMBL/GenBank/DDBJ whole genome shotgun (WGS) entry which is preliminary data.</text>
</comment>
<proteinExistence type="predicted"/>
<name>A0ABT7E1N1_9NEIS</name>
<evidence type="ECO:0000313" key="2">
    <source>
        <dbReference type="Proteomes" id="UP001172778"/>
    </source>
</evidence>
<dbReference type="RefSeq" id="WP_284101629.1">
    <property type="nucleotide sequence ID" value="NZ_JARRAF010000017.1"/>
</dbReference>
<accession>A0ABT7E1N1</accession>
<protein>
    <submittedName>
        <fullName evidence="1">Uncharacterized protein</fullName>
    </submittedName>
</protein>
<dbReference type="EMBL" id="JARRAF010000017">
    <property type="protein sequence ID" value="MDK2125320.1"/>
    <property type="molecule type" value="Genomic_DNA"/>
</dbReference>
<organism evidence="1 2">
    <name type="scientific">Parachitinimonas caeni</name>
    <dbReference type="NCBI Taxonomy" id="3031301"/>
    <lineage>
        <taxon>Bacteria</taxon>
        <taxon>Pseudomonadati</taxon>
        <taxon>Pseudomonadota</taxon>
        <taxon>Betaproteobacteria</taxon>
        <taxon>Neisseriales</taxon>
        <taxon>Chitinibacteraceae</taxon>
        <taxon>Parachitinimonas</taxon>
    </lineage>
</organism>
<reference evidence="1" key="1">
    <citation type="submission" date="2023-03" db="EMBL/GenBank/DDBJ databases">
        <title>Chitinimonas shenzhenensis gen. nov., sp. nov., a novel member of family Burkholderiaceae isolated from activated sludge collected in Shen Zhen, China.</title>
        <authorList>
            <person name="Wang X."/>
        </authorList>
    </citation>
    <scope>NUCLEOTIDE SEQUENCE</scope>
    <source>
        <strain evidence="1">DQS-5</strain>
    </source>
</reference>
<dbReference type="Proteomes" id="UP001172778">
    <property type="component" value="Unassembled WGS sequence"/>
</dbReference>